<evidence type="ECO:0000313" key="1">
    <source>
        <dbReference type="EMBL" id="SDP37727.1"/>
    </source>
</evidence>
<evidence type="ECO:0000313" key="2">
    <source>
        <dbReference type="Proteomes" id="UP000198597"/>
    </source>
</evidence>
<dbReference type="Proteomes" id="UP000198597">
    <property type="component" value="Unassembled WGS sequence"/>
</dbReference>
<keyword evidence="2" id="KW-1185">Reference proteome</keyword>
<dbReference type="RefSeq" id="WP_089968841.1">
    <property type="nucleotide sequence ID" value="NZ_CP071376.1"/>
</dbReference>
<name>A0A1H0S7U0_9CLOT</name>
<gene>
    <name evidence="1" type="ORF">SAMN04488529_104205</name>
</gene>
<proteinExistence type="predicted"/>
<sequence>MRKPSIFSRDYERQIRKRKRIITTISIIAFLIVVVLGVKFTTKTFNFTDVKAKIQKWVDEDTSENKIVDEVPNIESTSEAPIEPIVPKAKIMELKISEGKILKVEYEELEGVIKFKEAKEIPEGIEYNISPSKQLVVVTDDKQNIKVINTKGEEKNITKDSYVSPKGEIFKKDIVQSTYKDYLWHKSAKFINDKKIVYKTNMPYFGSGLNQYLWLIDIDGKNEITLWQSKGKDIIIGNIKEKGIEVTIDGNIKYINNDNNLVN</sequence>
<organism evidence="1 2">
    <name type="scientific">Clostridium gasigenes</name>
    <dbReference type="NCBI Taxonomy" id="94869"/>
    <lineage>
        <taxon>Bacteria</taxon>
        <taxon>Bacillati</taxon>
        <taxon>Bacillota</taxon>
        <taxon>Clostridia</taxon>
        <taxon>Eubacteriales</taxon>
        <taxon>Clostridiaceae</taxon>
        <taxon>Clostridium</taxon>
    </lineage>
</organism>
<reference evidence="1 2" key="1">
    <citation type="submission" date="2016-10" db="EMBL/GenBank/DDBJ databases">
        <authorList>
            <person name="de Groot N.N."/>
        </authorList>
    </citation>
    <scope>NUCLEOTIDE SEQUENCE [LARGE SCALE GENOMIC DNA]</scope>
    <source>
        <strain evidence="1 2">DSM 12272</strain>
    </source>
</reference>
<protein>
    <submittedName>
        <fullName evidence="1">Uncharacterized protein</fullName>
    </submittedName>
</protein>
<dbReference type="OrthoDB" id="1952449at2"/>
<dbReference type="SUPFAM" id="SSF69304">
    <property type="entry name" value="Tricorn protease N-terminal domain"/>
    <property type="match status" value="1"/>
</dbReference>
<dbReference type="EMBL" id="FNJM01000004">
    <property type="protein sequence ID" value="SDP37727.1"/>
    <property type="molecule type" value="Genomic_DNA"/>
</dbReference>
<accession>A0A1H0S7U0</accession>
<dbReference type="AlphaFoldDB" id="A0A1H0S7U0"/>
<dbReference type="GeneID" id="65308427"/>
<dbReference type="STRING" id="94869.SAMN04488529_104205"/>